<dbReference type="FunFam" id="3.90.226.10:FF:000022">
    <property type="entry name" value="methylglutaconyl-CoA hydratase, mitochondrial isoform X1"/>
    <property type="match status" value="1"/>
</dbReference>
<evidence type="ECO:0000313" key="9">
    <source>
        <dbReference type="Proteomes" id="UP000265120"/>
    </source>
</evidence>
<dbReference type="GO" id="GO:0006635">
    <property type="term" value="P:fatty acid beta-oxidation"/>
    <property type="evidence" value="ECO:0007669"/>
    <property type="project" value="TreeGrafter"/>
</dbReference>
<dbReference type="PANTHER" id="PTHR11941">
    <property type="entry name" value="ENOYL-COA HYDRATASE-RELATED"/>
    <property type="match status" value="1"/>
</dbReference>
<name>A0A3P8VB77_CYNSE</name>
<dbReference type="GO" id="GO:0005739">
    <property type="term" value="C:mitochondrion"/>
    <property type="evidence" value="ECO:0007669"/>
    <property type="project" value="UniProtKB-SubCell"/>
</dbReference>
<keyword evidence="5" id="KW-0496">Mitochondrion</keyword>
<dbReference type="KEGG" id="csem:103376740"/>
<organism evidence="8 9">
    <name type="scientific">Cynoglossus semilaevis</name>
    <name type="common">Tongue sole</name>
    <dbReference type="NCBI Taxonomy" id="244447"/>
    <lineage>
        <taxon>Eukaryota</taxon>
        <taxon>Metazoa</taxon>
        <taxon>Chordata</taxon>
        <taxon>Craniata</taxon>
        <taxon>Vertebrata</taxon>
        <taxon>Euteleostomi</taxon>
        <taxon>Actinopterygii</taxon>
        <taxon>Neopterygii</taxon>
        <taxon>Teleostei</taxon>
        <taxon>Neoteleostei</taxon>
        <taxon>Acanthomorphata</taxon>
        <taxon>Carangaria</taxon>
        <taxon>Pleuronectiformes</taxon>
        <taxon>Pleuronectoidei</taxon>
        <taxon>Cynoglossidae</taxon>
        <taxon>Cynoglossinae</taxon>
        <taxon>Cynoglossus</taxon>
    </lineage>
</organism>
<dbReference type="CDD" id="cd06558">
    <property type="entry name" value="crotonase-like"/>
    <property type="match status" value="1"/>
</dbReference>
<dbReference type="STRING" id="244447.ENSCSEP00000011652"/>
<dbReference type="FunFam" id="1.10.12.10:FF:000001">
    <property type="entry name" value="Probable enoyl-CoA hydratase, mitochondrial"/>
    <property type="match status" value="1"/>
</dbReference>
<dbReference type="GeneID" id="103376740"/>
<dbReference type="Proteomes" id="UP000265120">
    <property type="component" value="Chromosome 2"/>
</dbReference>
<keyword evidence="6" id="KW-0456">Lyase</keyword>
<evidence type="ECO:0000256" key="6">
    <source>
        <dbReference type="ARBA" id="ARBA00023239"/>
    </source>
</evidence>
<dbReference type="Ensembl" id="ENSCSET00000011792.1">
    <property type="protein sequence ID" value="ENSCSEP00000011652.1"/>
    <property type="gene ID" value="ENSCSEG00000007501.1"/>
</dbReference>
<dbReference type="InterPro" id="IPR029045">
    <property type="entry name" value="ClpP/crotonase-like_dom_sf"/>
</dbReference>
<reference evidence="8" key="2">
    <citation type="submission" date="2025-08" db="UniProtKB">
        <authorList>
            <consortium name="Ensembl"/>
        </authorList>
    </citation>
    <scope>IDENTIFICATION</scope>
</reference>
<evidence type="ECO:0000256" key="1">
    <source>
        <dbReference type="ARBA" id="ARBA00004173"/>
    </source>
</evidence>
<evidence type="ECO:0000256" key="7">
    <source>
        <dbReference type="RuleBase" id="RU003707"/>
    </source>
</evidence>
<dbReference type="InterPro" id="IPR018376">
    <property type="entry name" value="Enoyl-CoA_hyd/isom_CS"/>
</dbReference>
<dbReference type="RefSeq" id="XP_008305454.1">
    <property type="nucleotide sequence ID" value="XM_008307232.3"/>
</dbReference>
<accession>A0A3P8VB77</accession>
<evidence type="ECO:0000256" key="2">
    <source>
        <dbReference type="ARBA" id="ARBA00005254"/>
    </source>
</evidence>
<dbReference type="CTD" id="55268"/>
<dbReference type="GO" id="GO:0003723">
    <property type="term" value="F:RNA binding"/>
    <property type="evidence" value="ECO:0007669"/>
    <property type="project" value="UniProtKB-ARBA"/>
</dbReference>
<protein>
    <submittedName>
        <fullName evidence="8">Enoyl CoA hydratase domain containing 2</fullName>
    </submittedName>
</protein>
<dbReference type="PROSITE" id="PS00166">
    <property type="entry name" value="ENOYL_COA_HYDRATASE"/>
    <property type="match status" value="1"/>
</dbReference>
<dbReference type="Pfam" id="PF00378">
    <property type="entry name" value="ECH_1"/>
    <property type="match status" value="1"/>
</dbReference>
<comment type="similarity">
    <text evidence="2 7">Belongs to the enoyl-CoA hydratase/isomerase family.</text>
</comment>
<dbReference type="InParanoid" id="A0A3P8VB77"/>
<reference evidence="8 9" key="1">
    <citation type="journal article" date="2014" name="Nat. Genet.">
        <title>Whole-genome sequence of a flatfish provides insights into ZW sex chromosome evolution and adaptation to a benthic lifestyle.</title>
        <authorList>
            <person name="Chen S."/>
            <person name="Zhang G."/>
            <person name="Shao C."/>
            <person name="Huang Q."/>
            <person name="Liu G."/>
            <person name="Zhang P."/>
            <person name="Song W."/>
            <person name="An N."/>
            <person name="Chalopin D."/>
            <person name="Volff J.N."/>
            <person name="Hong Y."/>
            <person name="Li Q."/>
            <person name="Sha Z."/>
            <person name="Zhou H."/>
            <person name="Xie M."/>
            <person name="Yu Q."/>
            <person name="Liu Y."/>
            <person name="Xiang H."/>
            <person name="Wang N."/>
            <person name="Wu K."/>
            <person name="Yang C."/>
            <person name="Zhou Q."/>
            <person name="Liao X."/>
            <person name="Yang L."/>
            <person name="Hu Q."/>
            <person name="Zhang J."/>
            <person name="Meng L."/>
            <person name="Jin L."/>
            <person name="Tian Y."/>
            <person name="Lian J."/>
            <person name="Yang J."/>
            <person name="Miao G."/>
            <person name="Liu S."/>
            <person name="Liang Z."/>
            <person name="Yan F."/>
            <person name="Li Y."/>
            <person name="Sun B."/>
            <person name="Zhang H."/>
            <person name="Zhang J."/>
            <person name="Zhu Y."/>
            <person name="Du M."/>
            <person name="Zhao Y."/>
            <person name="Schartl M."/>
            <person name="Tang Q."/>
            <person name="Wang J."/>
        </authorList>
    </citation>
    <scope>NUCLEOTIDE SEQUENCE</scope>
</reference>
<evidence type="ECO:0000256" key="4">
    <source>
        <dbReference type="ARBA" id="ARBA00022990"/>
    </source>
</evidence>
<dbReference type="OMA" id="WRSVAFS"/>
<sequence length="334" mass="36404">MSTLLVSRTRPWCWMWRCLSAAPPRRAHFLASAVVQWGKGPMLAGGSRLLMGHSGAHSRRQQHTEAEQPVEVDMKRLEGADNGIVEVLMCRHKARNALGHVFVSQMSELMSTLSRDSSVRVVVFRSLVPKVFCAGADLKERAVMTNSESDLFVHGLRSLMTQIAVLPMPTIAAIDGVAVGGGLELALACDLRTAAFSAQMGLIETTRGLLPGAGGSQRLPRMVGITLAKELIFTGRCVGGETALEMGLVNRAIMQNHEGDAAYREALSLAREILPQAPIAVRMAKEAMNRGSEVDINSAMAIERICYAQVIPTRDRREGMDAFIEKRPPRYTGE</sequence>
<comment type="subcellular location">
    <subcellularLocation>
        <location evidence="1">Mitochondrion</location>
    </subcellularLocation>
</comment>
<keyword evidence="3" id="KW-0809">Transit peptide</keyword>
<dbReference type="Gene3D" id="1.10.12.10">
    <property type="entry name" value="Lyase 2-enoyl-coa Hydratase, Chain A, domain 2"/>
    <property type="match status" value="1"/>
</dbReference>
<evidence type="ECO:0000256" key="3">
    <source>
        <dbReference type="ARBA" id="ARBA00022946"/>
    </source>
</evidence>
<dbReference type="GO" id="GO:0004300">
    <property type="term" value="F:enoyl-CoA hydratase activity"/>
    <property type="evidence" value="ECO:0007669"/>
    <property type="project" value="UniProtKB-ARBA"/>
</dbReference>
<proteinExistence type="inferred from homology"/>
<reference evidence="8" key="3">
    <citation type="submission" date="2025-09" db="UniProtKB">
        <authorList>
            <consortium name="Ensembl"/>
        </authorList>
    </citation>
    <scope>IDENTIFICATION</scope>
</reference>
<dbReference type="Gene3D" id="3.90.226.10">
    <property type="entry name" value="2-enoyl-CoA Hydratase, Chain A, domain 1"/>
    <property type="match status" value="1"/>
</dbReference>
<dbReference type="OrthoDB" id="410701at2759"/>
<dbReference type="GeneTree" id="ENSGT00940000158798"/>
<keyword evidence="9" id="KW-1185">Reference proteome</keyword>
<dbReference type="PANTHER" id="PTHR11941:SF44">
    <property type="entry name" value="ENOYL-COA HYDRATASE DOMAIN-CONTAINING PROTEIN 2, MITOCHONDRIAL"/>
    <property type="match status" value="1"/>
</dbReference>
<dbReference type="InterPro" id="IPR001753">
    <property type="entry name" value="Enoyl-CoA_hydra/iso"/>
</dbReference>
<evidence type="ECO:0000313" key="8">
    <source>
        <dbReference type="Ensembl" id="ENSCSEP00000011652.1"/>
    </source>
</evidence>
<dbReference type="AlphaFoldDB" id="A0A3P8VB77"/>
<evidence type="ECO:0000256" key="5">
    <source>
        <dbReference type="ARBA" id="ARBA00023128"/>
    </source>
</evidence>
<dbReference type="SUPFAM" id="SSF52096">
    <property type="entry name" value="ClpP/crotonase"/>
    <property type="match status" value="1"/>
</dbReference>
<keyword evidence="4" id="KW-0007">Acetylation</keyword>
<dbReference type="InterPro" id="IPR014748">
    <property type="entry name" value="Enoyl-CoA_hydra_C"/>
</dbReference>